<dbReference type="GO" id="GO:0043565">
    <property type="term" value="F:sequence-specific DNA binding"/>
    <property type="evidence" value="ECO:0007669"/>
    <property type="project" value="TreeGrafter"/>
</dbReference>
<comment type="similarity">
    <text evidence="2">Belongs to the LysR transcriptional regulatory family.</text>
</comment>
<dbReference type="Pfam" id="PF00126">
    <property type="entry name" value="HTH_1"/>
    <property type="match status" value="1"/>
</dbReference>
<evidence type="ECO:0000313" key="7">
    <source>
        <dbReference type="EMBL" id="SED74595.1"/>
    </source>
</evidence>
<keyword evidence="5" id="KW-0804">Transcription</keyword>
<evidence type="ECO:0000256" key="2">
    <source>
        <dbReference type="ARBA" id="ARBA00009437"/>
    </source>
</evidence>
<evidence type="ECO:0000256" key="3">
    <source>
        <dbReference type="ARBA" id="ARBA00023015"/>
    </source>
</evidence>
<dbReference type="GO" id="GO:0006351">
    <property type="term" value="P:DNA-templated transcription"/>
    <property type="evidence" value="ECO:0007669"/>
    <property type="project" value="TreeGrafter"/>
</dbReference>
<dbReference type="InterPro" id="IPR000847">
    <property type="entry name" value="LysR_HTH_N"/>
</dbReference>
<gene>
    <name evidence="7" type="ORF">SAMN05444171_5018</name>
</gene>
<organism evidence="7 8">
    <name type="scientific">Bradyrhizobium lablabi</name>
    <dbReference type="NCBI Taxonomy" id="722472"/>
    <lineage>
        <taxon>Bacteria</taxon>
        <taxon>Pseudomonadati</taxon>
        <taxon>Pseudomonadota</taxon>
        <taxon>Alphaproteobacteria</taxon>
        <taxon>Hyphomicrobiales</taxon>
        <taxon>Nitrobacteraceae</taxon>
        <taxon>Bradyrhizobium</taxon>
    </lineage>
</organism>
<evidence type="ECO:0000313" key="8">
    <source>
        <dbReference type="Proteomes" id="UP000183208"/>
    </source>
</evidence>
<accession>A0A1M7CSG2</accession>
<evidence type="ECO:0000259" key="6">
    <source>
        <dbReference type="PROSITE" id="PS50931"/>
    </source>
</evidence>
<name>A0A1M7CSG2_9BRAD</name>
<dbReference type="InterPro" id="IPR036388">
    <property type="entry name" value="WH-like_DNA-bd_sf"/>
</dbReference>
<reference evidence="7 8" key="1">
    <citation type="submission" date="2016-10" db="EMBL/GenBank/DDBJ databases">
        <authorList>
            <person name="de Groot N.N."/>
        </authorList>
    </citation>
    <scope>NUCLEOTIDE SEQUENCE [LARGE SCALE GENOMIC DNA]</scope>
    <source>
        <strain evidence="7 8">GAS522</strain>
    </source>
</reference>
<dbReference type="InterPro" id="IPR005119">
    <property type="entry name" value="LysR_subst-bd"/>
</dbReference>
<dbReference type="CDD" id="cd08422">
    <property type="entry name" value="PBP2_CrgA_like"/>
    <property type="match status" value="1"/>
</dbReference>
<protein>
    <submittedName>
        <fullName evidence="7">Transcriptional regulator, LysR family</fullName>
    </submittedName>
</protein>
<dbReference type="InterPro" id="IPR036390">
    <property type="entry name" value="WH_DNA-bd_sf"/>
</dbReference>
<dbReference type="PANTHER" id="PTHR30537">
    <property type="entry name" value="HTH-TYPE TRANSCRIPTIONAL REGULATOR"/>
    <property type="match status" value="1"/>
</dbReference>
<proteinExistence type="inferred from homology"/>
<comment type="function">
    <text evidence="1">NodD regulates the expression of the nodABCFE genes which encode other nodulation proteins. NodD is also a negative regulator of its own expression. Binds flavonoids as inducers.</text>
</comment>
<dbReference type="Pfam" id="PF03466">
    <property type="entry name" value="LysR_substrate"/>
    <property type="match status" value="1"/>
</dbReference>
<dbReference type="PANTHER" id="PTHR30537:SF5">
    <property type="entry name" value="HTH-TYPE TRANSCRIPTIONAL ACTIVATOR TTDR-RELATED"/>
    <property type="match status" value="1"/>
</dbReference>
<keyword evidence="4" id="KW-0238">DNA-binding</keyword>
<evidence type="ECO:0000256" key="1">
    <source>
        <dbReference type="ARBA" id="ARBA00003502"/>
    </source>
</evidence>
<evidence type="ECO:0000256" key="5">
    <source>
        <dbReference type="ARBA" id="ARBA00023163"/>
    </source>
</evidence>
<dbReference type="EMBL" id="FNTI01000001">
    <property type="protein sequence ID" value="SED74595.1"/>
    <property type="molecule type" value="Genomic_DNA"/>
</dbReference>
<dbReference type="AlphaFoldDB" id="A0A1M7CSG2"/>
<sequence length="313" mass="34762">MRNSGGPDVASSIDVDRLNLITSFVSVAEHLSFIAAANVIGTSPSTISRKVSRLEDALGLRLFERTTRRVALTEAGRLYHAQCVQIVNHLANADAMIASLNSEPNGQLRVSFPIAFGRLQLSAIISEFLDTYPKVKVEANYTDRFVDLIEESYDAVVRIGSLPDSNLVARKIAANRRLVVASPAYLERQGVPHEPADLVSHRCLRFSRYSASGSVWRFKRDSRIDEIKISGEFRSDSSEAIYETVLRGRGIGLVASYLCNHSIERGDLVLLLPEWTSVPEAGVYVAYSSSRHLAPKIRVFSDFLVRKLKNVPW</sequence>
<dbReference type="RefSeq" id="WP_074824776.1">
    <property type="nucleotide sequence ID" value="NZ_FNTI01000001.1"/>
</dbReference>
<dbReference type="Gene3D" id="3.40.190.290">
    <property type="match status" value="1"/>
</dbReference>
<dbReference type="Proteomes" id="UP000183208">
    <property type="component" value="Unassembled WGS sequence"/>
</dbReference>
<dbReference type="FunFam" id="1.10.10.10:FF:000001">
    <property type="entry name" value="LysR family transcriptional regulator"/>
    <property type="match status" value="1"/>
</dbReference>
<keyword evidence="3" id="KW-0805">Transcription regulation</keyword>
<dbReference type="InterPro" id="IPR058163">
    <property type="entry name" value="LysR-type_TF_proteobact-type"/>
</dbReference>
<feature type="domain" description="HTH lysR-type" evidence="6">
    <location>
        <begin position="16"/>
        <end position="73"/>
    </location>
</feature>
<dbReference type="GO" id="GO:0003700">
    <property type="term" value="F:DNA-binding transcription factor activity"/>
    <property type="evidence" value="ECO:0007669"/>
    <property type="project" value="InterPro"/>
</dbReference>
<dbReference type="PROSITE" id="PS50931">
    <property type="entry name" value="HTH_LYSR"/>
    <property type="match status" value="1"/>
</dbReference>
<dbReference type="FunFam" id="3.40.190.290:FF:000001">
    <property type="entry name" value="Transcriptional regulator, LysR family"/>
    <property type="match status" value="1"/>
</dbReference>
<dbReference type="Gene3D" id="1.10.10.10">
    <property type="entry name" value="Winged helix-like DNA-binding domain superfamily/Winged helix DNA-binding domain"/>
    <property type="match status" value="1"/>
</dbReference>
<dbReference type="OrthoDB" id="9786526at2"/>
<dbReference type="SUPFAM" id="SSF46785">
    <property type="entry name" value="Winged helix' DNA-binding domain"/>
    <property type="match status" value="1"/>
</dbReference>
<dbReference type="SUPFAM" id="SSF53850">
    <property type="entry name" value="Periplasmic binding protein-like II"/>
    <property type="match status" value="1"/>
</dbReference>
<evidence type="ECO:0000256" key="4">
    <source>
        <dbReference type="ARBA" id="ARBA00023125"/>
    </source>
</evidence>